<protein>
    <submittedName>
        <fullName evidence="2">Uncharacterized protein</fullName>
    </submittedName>
</protein>
<sequence>MISYYAFIHMPEFFELRYSIIVGKFFIYSIFCLCFAFFFAVRDLYPLTKNKTLLYCICARLFLRDISQCSQVRDGLHEWHCVTVIEQRLLYSYSYGGEGWQRYSIFQSVRIATALLRRRIYKRHFYSFLVSFYSSTLSLFVMYHG</sequence>
<evidence type="ECO:0000313" key="3">
    <source>
        <dbReference type="Proteomes" id="UP001549086"/>
    </source>
</evidence>
<proteinExistence type="predicted"/>
<organism evidence="2 3">
    <name type="scientific">Bartonella silvatica</name>
    <dbReference type="NCBI Taxonomy" id="357760"/>
    <lineage>
        <taxon>Bacteria</taxon>
        <taxon>Pseudomonadati</taxon>
        <taxon>Pseudomonadota</taxon>
        <taxon>Alphaproteobacteria</taxon>
        <taxon>Hyphomicrobiales</taxon>
        <taxon>Bartonellaceae</taxon>
        <taxon>Bartonella</taxon>
    </lineage>
</organism>
<evidence type="ECO:0000256" key="1">
    <source>
        <dbReference type="SAM" id="Phobius"/>
    </source>
</evidence>
<evidence type="ECO:0000313" key="2">
    <source>
        <dbReference type="EMBL" id="MET3589365.1"/>
    </source>
</evidence>
<gene>
    <name evidence="2" type="ORF">ABID23_000442</name>
</gene>
<keyword evidence="1" id="KW-0472">Membrane</keyword>
<comment type="caution">
    <text evidence="2">The sequence shown here is derived from an EMBL/GenBank/DDBJ whole genome shotgun (WGS) entry which is preliminary data.</text>
</comment>
<dbReference type="EMBL" id="JBEPLI010000002">
    <property type="protein sequence ID" value="MET3589365.1"/>
    <property type="molecule type" value="Genomic_DNA"/>
</dbReference>
<feature type="transmembrane region" description="Helical" evidence="1">
    <location>
        <begin position="20"/>
        <end position="41"/>
    </location>
</feature>
<keyword evidence="3" id="KW-1185">Reference proteome</keyword>
<dbReference type="Proteomes" id="UP001549086">
    <property type="component" value="Unassembled WGS sequence"/>
</dbReference>
<feature type="transmembrane region" description="Helical" evidence="1">
    <location>
        <begin position="125"/>
        <end position="143"/>
    </location>
</feature>
<keyword evidence="1" id="KW-1133">Transmembrane helix</keyword>
<accession>A0ABV2HFP3</accession>
<reference evidence="2 3" key="1">
    <citation type="submission" date="2024-06" db="EMBL/GenBank/DDBJ databases">
        <title>Genomic Encyclopedia of Type Strains, Phase IV (KMG-IV): sequencing the most valuable type-strain genomes for metagenomic binning, comparative biology and taxonomic classification.</title>
        <authorList>
            <person name="Goeker M."/>
        </authorList>
    </citation>
    <scope>NUCLEOTIDE SEQUENCE [LARGE SCALE GENOMIC DNA]</scope>
    <source>
        <strain evidence="2 3">DSM 23649</strain>
    </source>
</reference>
<keyword evidence="1" id="KW-0812">Transmembrane</keyword>
<name>A0ABV2HFP3_9HYPH</name>